<dbReference type="Proteomes" id="UP000028582">
    <property type="component" value="Unassembled WGS sequence"/>
</dbReference>
<gene>
    <name evidence="1" type="ORF">F444_11547</name>
</gene>
<feature type="non-terminal residue" evidence="1">
    <location>
        <position position="1"/>
    </location>
</feature>
<name>A0A081A061_PHYNI</name>
<organism evidence="1 2">
    <name type="scientific">Phytophthora nicotianae P1976</name>
    <dbReference type="NCBI Taxonomy" id="1317066"/>
    <lineage>
        <taxon>Eukaryota</taxon>
        <taxon>Sar</taxon>
        <taxon>Stramenopiles</taxon>
        <taxon>Oomycota</taxon>
        <taxon>Peronosporomycetes</taxon>
        <taxon>Peronosporales</taxon>
        <taxon>Peronosporaceae</taxon>
        <taxon>Phytophthora</taxon>
    </lineage>
</organism>
<comment type="caution">
    <text evidence="1">The sequence shown here is derived from an EMBL/GenBank/DDBJ whole genome shotgun (WGS) entry which is preliminary data.</text>
</comment>
<accession>A0A081A061</accession>
<dbReference type="EMBL" id="ANJA01002077">
    <property type="protein sequence ID" value="ETO72272.1"/>
    <property type="molecule type" value="Genomic_DNA"/>
</dbReference>
<evidence type="ECO:0000313" key="1">
    <source>
        <dbReference type="EMBL" id="ETO72272.1"/>
    </source>
</evidence>
<reference evidence="1 2" key="1">
    <citation type="submission" date="2013-11" db="EMBL/GenBank/DDBJ databases">
        <title>The Genome Sequence of Phytophthora parasitica P1976.</title>
        <authorList>
            <consortium name="The Broad Institute Genomics Platform"/>
            <person name="Russ C."/>
            <person name="Tyler B."/>
            <person name="Panabieres F."/>
            <person name="Shan W."/>
            <person name="Tripathy S."/>
            <person name="Grunwald N."/>
            <person name="Machado M."/>
            <person name="Johnson C.S."/>
            <person name="Walker B."/>
            <person name="Young S."/>
            <person name="Zeng Q."/>
            <person name="Gargeya S."/>
            <person name="Fitzgerald M."/>
            <person name="Haas B."/>
            <person name="Abouelleil A."/>
            <person name="Allen A.W."/>
            <person name="Alvarado L."/>
            <person name="Arachchi H.M."/>
            <person name="Berlin A.M."/>
            <person name="Chapman S.B."/>
            <person name="Gainer-Dewar J."/>
            <person name="Goldberg J."/>
            <person name="Griggs A."/>
            <person name="Gujja S."/>
            <person name="Hansen M."/>
            <person name="Howarth C."/>
            <person name="Imamovic A."/>
            <person name="Ireland A."/>
            <person name="Larimer J."/>
            <person name="McCowan C."/>
            <person name="Murphy C."/>
            <person name="Pearson M."/>
            <person name="Poon T.W."/>
            <person name="Priest M."/>
            <person name="Roberts A."/>
            <person name="Saif S."/>
            <person name="Shea T."/>
            <person name="Sisk P."/>
            <person name="Sykes S."/>
            <person name="Wortman J."/>
            <person name="Nusbaum C."/>
            <person name="Birren B."/>
        </authorList>
    </citation>
    <scope>NUCLEOTIDE SEQUENCE [LARGE SCALE GENOMIC DNA]</scope>
    <source>
        <strain evidence="1 2">P1976</strain>
    </source>
</reference>
<sequence length="46" mass="5049">LLEARSGPRRRHRGVRPSLALDSKAAIKIPSTTFPAITPKDDDHLS</sequence>
<proteinExistence type="predicted"/>
<evidence type="ECO:0000313" key="2">
    <source>
        <dbReference type="Proteomes" id="UP000028582"/>
    </source>
</evidence>
<dbReference type="AlphaFoldDB" id="A0A081A061"/>
<protein>
    <submittedName>
        <fullName evidence="1">Uncharacterized protein</fullName>
    </submittedName>
</protein>